<feature type="region of interest" description="Disordered" evidence="4">
    <location>
        <begin position="75"/>
        <end position="116"/>
    </location>
</feature>
<dbReference type="AlphaFoldDB" id="A0A7S0DIK2"/>
<dbReference type="InterPro" id="IPR038716">
    <property type="entry name" value="P1/P2_N_sf"/>
</dbReference>
<evidence type="ECO:0000256" key="3">
    <source>
        <dbReference type="ARBA" id="ARBA00023274"/>
    </source>
</evidence>
<feature type="compositionally biased region" description="Gly residues" evidence="4">
    <location>
        <begin position="75"/>
        <end position="87"/>
    </location>
</feature>
<dbReference type="GO" id="GO:0002181">
    <property type="term" value="P:cytoplasmic translation"/>
    <property type="evidence" value="ECO:0007669"/>
    <property type="project" value="TreeGrafter"/>
</dbReference>
<evidence type="ECO:0000256" key="2">
    <source>
        <dbReference type="ARBA" id="ARBA00022980"/>
    </source>
</evidence>
<gene>
    <name evidence="5" type="ORF">LAMO00422_LOCUS14960</name>
</gene>
<keyword evidence="3" id="KW-0687">Ribonucleoprotein</keyword>
<dbReference type="PANTHER" id="PTHR45696:SF10">
    <property type="entry name" value="LARGE RIBOSOMAL SUBUNIT PROTEIN P1"/>
    <property type="match status" value="1"/>
</dbReference>
<reference evidence="5" key="1">
    <citation type="submission" date="2021-01" db="EMBL/GenBank/DDBJ databases">
        <authorList>
            <person name="Corre E."/>
            <person name="Pelletier E."/>
            <person name="Niang G."/>
            <person name="Scheremetjew M."/>
            <person name="Finn R."/>
            <person name="Kale V."/>
            <person name="Holt S."/>
            <person name="Cochrane G."/>
            <person name="Meng A."/>
            <person name="Brown T."/>
            <person name="Cohen L."/>
        </authorList>
    </citation>
    <scope>NUCLEOTIDE SEQUENCE</scope>
    <source>
        <strain evidence="5">CCMP2058</strain>
    </source>
</reference>
<dbReference type="Pfam" id="PF00428">
    <property type="entry name" value="Ribosomal_60s"/>
    <property type="match status" value="1"/>
</dbReference>
<keyword evidence="2" id="KW-0689">Ribosomal protein</keyword>
<protein>
    <recommendedName>
        <fullName evidence="6">60S acidic ribosomal protein P1</fullName>
    </recommendedName>
</protein>
<evidence type="ECO:0008006" key="6">
    <source>
        <dbReference type="Google" id="ProtNLM"/>
    </source>
</evidence>
<name>A0A7S0DIK2_9EUKA</name>
<organism evidence="5">
    <name type="scientific">Amorphochlora amoebiformis</name>
    <dbReference type="NCBI Taxonomy" id="1561963"/>
    <lineage>
        <taxon>Eukaryota</taxon>
        <taxon>Sar</taxon>
        <taxon>Rhizaria</taxon>
        <taxon>Cercozoa</taxon>
        <taxon>Chlorarachniophyceae</taxon>
        <taxon>Amorphochlora</taxon>
    </lineage>
</organism>
<dbReference type="PANTHER" id="PTHR45696">
    <property type="entry name" value="60S ACIDIC RIBOSOMAL PROTEIN P1"/>
    <property type="match status" value="1"/>
</dbReference>
<dbReference type="GO" id="GO:0022625">
    <property type="term" value="C:cytosolic large ribosomal subunit"/>
    <property type="evidence" value="ECO:0007669"/>
    <property type="project" value="TreeGrafter"/>
</dbReference>
<dbReference type="Gene3D" id="1.10.10.1410">
    <property type="match status" value="1"/>
</dbReference>
<evidence type="ECO:0000313" key="5">
    <source>
        <dbReference type="EMBL" id="CAD8456015.1"/>
    </source>
</evidence>
<proteinExistence type="inferred from homology"/>
<sequence>MPLSFTPMQKQELATSYACMILGDCDLKINDENIKKILDAAQIKVEPYLPKLFSQLLIGKDMMEMFASCGGAPAAGGGGAGGAAAGGEGEESKEEKKKEEEEDDGGFDFDDDDDDE</sequence>
<evidence type="ECO:0000256" key="4">
    <source>
        <dbReference type="SAM" id="MobiDB-lite"/>
    </source>
</evidence>
<dbReference type="EMBL" id="HBEM01021930">
    <property type="protein sequence ID" value="CAD8456015.1"/>
    <property type="molecule type" value="Transcribed_RNA"/>
</dbReference>
<dbReference type="FunFam" id="1.10.10.1410:FF:000002">
    <property type="entry name" value="60S acidic ribosomal protein P2"/>
    <property type="match status" value="1"/>
</dbReference>
<evidence type="ECO:0000256" key="1">
    <source>
        <dbReference type="ARBA" id="ARBA00005436"/>
    </source>
</evidence>
<accession>A0A7S0DIK2</accession>
<feature type="compositionally biased region" description="Acidic residues" evidence="4">
    <location>
        <begin position="100"/>
        <end position="116"/>
    </location>
</feature>
<dbReference type="GO" id="GO:0003735">
    <property type="term" value="F:structural constituent of ribosome"/>
    <property type="evidence" value="ECO:0007669"/>
    <property type="project" value="TreeGrafter"/>
</dbReference>
<dbReference type="GO" id="GO:0030295">
    <property type="term" value="F:protein kinase activator activity"/>
    <property type="evidence" value="ECO:0007669"/>
    <property type="project" value="TreeGrafter"/>
</dbReference>
<dbReference type="GO" id="GO:0043021">
    <property type="term" value="F:ribonucleoprotein complex binding"/>
    <property type="evidence" value="ECO:0007669"/>
    <property type="project" value="TreeGrafter"/>
</dbReference>
<comment type="similarity">
    <text evidence="1">Belongs to the eukaryotic ribosomal protein P1/P2 family.</text>
</comment>